<dbReference type="SUPFAM" id="SSF55073">
    <property type="entry name" value="Nucleotide cyclase"/>
    <property type="match status" value="1"/>
</dbReference>
<dbReference type="EMBL" id="CP015518">
    <property type="protein sequence ID" value="APG24899.1"/>
    <property type="molecule type" value="Genomic_DNA"/>
</dbReference>
<dbReference type="PANTHER" id="PTHR46663:SF3">
    <property type="entry name" value="SLL0267 PROTEIN"/>
    <property type="match status" value="1"/>
</dbReference>
<dbReference type="SMART" id="SM00086">
    <property type="entry name" value="PAC"/>
    <property type="match status" value="1"/>
</dbReference>
<organism evidence="5 6">
    <name type="scientific">Syntrophotalea acetylenica</name>
    <name type="common">Pelobacter acetylenicus</name>
    <dbReference type="NCBI Taxonomy" id="29542"/>
    <lineage>
        <taxon>Bacteria</taxon>
        <taxon>Pseudomonadati</taxon>
        <taxon>Thermodesulfobacteriota</taxon>
        <taxon>Desulfuromonadia</taxon>
        <taxon>Desulfuromonadales</taxon>
        <taxon>Syntrophotaleaceae</taxon>
        <taxon>Syntrophotalea</taxon>
    </lineage>
</organism>
<dbReference type="CDD" id="cd00130">
    <property type="entry name" value="PAS"/>
    <property type="match status" value="1"/>
</dbReference>
<evidence type="ECO:0000313" key="6">
    <source>
        <dbReference type="Proteomes" id="UP000182264"/>
    </source>
</evidence>
<name>A0A1L3GGA6_SYNAC</name>
<dbReference type="PANTHER" id="PTHR46663">
    <property type="entry name" value="DIGUANYLATE CYCLASE DGCT-RELATED"/>
    <property type="match status" value="1"/>
</dbReference>
<dbReference type="STRING" id="29542.A6070_01565"/>
<dbReference type="InterPro" id="IPR001610">
    <property type="entry name" value="PAC"/>
</dbReference>
<feature type="domain" description="GGDEF" evidence="4">
    <location>
        <begin position="198"/>
        <end position="331"/>
    </location>
</feature>
<keyword evidence="6" id="KW-1185">Reference proteome</keyword>
<dbReference type="Pfam" id="PF00989">
    <property type="entry name" value="PAS"/>
    <property type="match status" value="1"/>
</dbReference>
<dbReference type="AlphaFoldDB" id="A0A1L3GGA6"/>
<evidence type="ECO:0000313" key="5">
    <source>
        <dbReference type="EMBL" id="APG24899.1"/>
    </source>
</evidence>
<protein>
    <recommendedName>
        <fullName evidence="7">Diguanylate cyclase with PAS/PAC sensor</fullName>
    </recommendedName>
</protein>
<evidence type="ECO:0000259" key="4">
    <source>
        <dbReference type="PROSITE" id="PS50887"/>
    </source>
</evidence>
<dbReference type="InterPro" id="IPR029787">
    <property type="entry name" value="Nucleotide_cyclase"/>
</dbReference>
<feature type="domain" description="PAS" evidence="2">
    <location>
        <begin position="42"/>
        <end position="98"/>
    </location>
</feature>
<reference evidence="5 6" key="1">
    <citation type="journal article" date="2017" name="Genome Announc.">
        <title>Complete Genome Sequences of Two Acetylene-Fermenting Pelobacter acetylenicus Strains.</title>
        <authorList>
            <person name="Sutton J.M."/>
            <person name="Baesman S.M."/>
            <person name="Fierst J.L."/>
            <person name="Poret-Peterson A.T."/>
            <person name="Oremland R.S."/>
            <person name="Dunlap D.S."/>
            <person name="Akob D.M."/>
        </authorList>
    </citation>
    <scope>NUCLEOTIDE SEQUENCE [LARGE SCALE GENOMIC DNA]</scope>
    <source>
        <strain evidence="5 6">DSM 3247</strain>
    </source>
</reference>
<dbReference type="PROSITE" id="PS50113">
    <property type="entry name" value="PAC"/>
    <property type="match status" value="1"/>
</dbReference>
<dbReference type="InterPro" id="IPR052163">
    <property type="entry name" value="DGC-Regulatory_Protein"/>
</dbReference>
<dbReference type="NCBIfam" id="TIGR00229">
    <property type="entry name" value="sensory_box"/>
    <property type="match status" value="1"/>
</dbReference>
<feature type="domain" description="PAC" evidence="3">
    <location>
        <begin position="114"/>
        <end position="166"/>
    </location>
</feature>
<dbReference type="FunFam" id="3.30.70.270:FF:000001">
    <property type="entry name" value="Diguanylate cyclase domain protein"/>
    <property type="match status" value="1"/>
</dbReference>
<dbReference type="SMART" id="SM00091">
    <property type="entry name" value="PAS"/>
    <property type="match status" value="1"/>
</dbReference>
<dbReference type="CDD" id="cd01949">
    <property type="entry name" value="GGDEF"/>
    <property type="match status" value="1"/>
</dbReference>
<dbReference type="Proteomes" id="UP000182264">
    <property type="component" value="Chromosome"/>
</dbReference>
<keyword evidence="1" id="KW-1133">Transmembrane helix</keyword>
<dbReference type="SUPFAM" id="SSF55785">
    <property type="entry name" value="PYP-like sensor domain (PAS domain)"/>
    <property type="match status" value="1"/>
</dbReference>
<dbReference type="Gene3D" id="3.30.70.270">
    <property type="match status" value="1"/>
</dbReference>
<gene>
    <name evidence="5" type="ORF">A7E75_07605</name>
</gene>
<dbReference type="KEGG" id="pace:A6070_01565"/>
<dbReference type="GO" id="GO:0003824">
    <property type="term" value="F:catalytic activity"/>
    <property type="evidence" value="ECO:0007669"/>
    <property type="project" value="UniProtKB-ARBA"/>
</dbReference>
<evidence type="ECO:0000259" key="3">
    <source>
        <dbReference type="PROSITE" id="PS50113"/>
    </source>
</evidence>
<dbReference type="InterPro" id="IPR043128">
    <property type="entry name" value="Rev_trsase/Diguanyl_cyclase"/>
</dbReference>
<keyword evidence="1" id="KW-0472">Membrane</keyword>
<evidence type="ECO:0000256" key="1">
    <source>
        <dbReference type="SAM" id="Phobius"/>
    </source>
</evidence>
<evidence type="ECO:0000259" key="2">
    <source>
        <dbReference type="PROSITE" id="PS50112"/>
    </source>
</evidence>
<dbReference type="GO" id="GO:0006355">
    <property type="term" value="P:regulation of DNA-templated transcription"/>
    <property type="evidence" value="ECO:0007669"/>
    <property type="project" value="InterPro"/>
</dbReference>
<dbReference type="RefSeq" id="WP_072286747.1">
    <property type="nucleotide sequence ID" value="NZ_JAVERY010000003.1"/>
</dbReference>
<accession>A0A1L3GGA6</accession>
<dbReference type="PROSITE" id="PS50112">
    <property type="entry name" value="PAS"/>
    <property type="match status" value="1"/>
</dbReference>
<proteinExistence type="predicted"/>
<dbReference type="Pfam" id="PF00990">
    <property type="entry name" value="GGDEF"/>
    <property type="match status" value="1"/>
</dbReference>
<dbReference type="PROSITE" id="PS50887">
    <property type="entry name" value="GGDEF"/>
    <property type="match status" value="1"/>
</dbReference>
<sequence>MQAYMQMAGWEGLAVFGVALFLFIVVGMAMLGHREPCRGESHNDYFRLMVDAAGEGIWLLDDSANILYANHRAAEMFEIATDEMVGKTLFHFVDGQERGLAESRFKSSRLGRDEHFELRLRKRDGESLWVLVASRMLVGEGGKTLGTLWVLADISDRKERERFSGHLTQRDPLTDLPNRALLFDRMVQDIGRAHRYDRHVAVLFLDLDRFKQVNDRFGHAAGDRVLLEAARRLASRVRRVDTVARFGGDEFVVVLSDLASPGEADTVARALVDLLAEPFAGEGGECPVGVSIGIAVFPKDGSSPSELLEKADAAMYLAKQAGGGCYRGWPGS</sequence>
<dbReference type="InterPro" id="IPR013767">
    <property type="entry name" value="PAS_fold"/>
</dbReference>
<dbReference type="Gene3D" id="3.30.450.20">
    <property type="entry name" value="PAS domain"/>
    <property type="match status" value="1"/>
</dbReference>
<dbReference type="InterPro" id="IPR000700">
    <property type="entry name" value="PAS-assoc_C"/>
</dbReference>
<dbReference type="InterPro" id="IPR000160">
    <property type="entry name" value="GGDEF_dom"/>
</dbReference>
<dbReference type="SMART" id="SM00267">
    <property type="entry name" value="GGDEF"/>
    <property type="match status" value="1"/>
</dbReference>
<dbReference type="NCBIfam" id="TIGR00254">
    <property type="entry name" value="GGDEF"/>
    <property type="match status" value="1"/>
</dbReference>
<feature type="transmembrane region" description="Helical" evidence="1">
    <location>
        <begin position="12"/>
        <end position="31"/>
    </location>
</feature>
<evidence type="ECO:0008006" key="7">
    <source>
        <dbReference type="Google" id="ProtNLM"/>
    </source>
</evidence>
<dbReference type="InterPro" id="IPR035965">
    <property type="entry name" value="PAS-like_dom_sf"/>
</dbReference>
<dbReference type="InterPro" id="IPR000014">
    <property type="entry name" value="PAS"/>
</dbReference>
<keyword evidence="1" id="KW-0812">Transmembrane</keyword>